<dbReference type="GO" id="GO:0016435">
    <property type="term" value="F:rRNA (guanine) methyltransferase activity"/>
    <property type="evidence" value="ECO:0007669"/>
    <property type="project" value="TreeGrafter"/>
</dbReference>
<feature type="compositionally biased region" description="Basic residues" evidence="10">
    <location>
        <begin position="13"/>
        <end position="28"/>
    </location>
</feature>
<dbReference type="GO" id="GO:0003723">
    <property type="term" value="F:RNA binding"/>
    <property type="evidence" value="ECO:0007669"/>
    <property type="project" value="InterPro"/>
</dbReference>
<organism evidence="12 13">
    <name type="scientific">Ostreococcus tauri</name>
    <name type="common">Marine green alga</name>
    <dbReference type="NCBI Taxonomy" id="70448"/>
    <lineage>
        <taxon>Eukaryota</taxon>
        <taxon>Viridiplantae</taxon>
        <taxon>Chlorophyta</taxon>
        <taxon>Mamiellophyceae</taxon>
        <taxon>Mamiellales</taxon>
        <taxon>Bathycoccaceae</taxon>
        <taxon>Ostreococcus</taxon>
    </lineage>
</organism>
<evidence type="ECO:0000259" key="11">
    <source>
        <dbReference type="SMART" id="SM00967"/>
    </source>
</evidence>
<dbReference type="AlphaFoldDB" id="A0A096PB56"/>
<dbReference type="InterPro" id="IPR029028">
    <property type="entry name" value="Alpha/beta_knot_MTases"/>
</dbReference>
<evidence type="ECO:0000256" key="9">
    <source>
        <dbReference type="ARBA" id="ARBA00034881"/>
    </source>
</evidence>
<dbReference type="FunCoup" id="A0A096PB56">
    <property type="interactions" value="122"/>
</dbReference>
<comment type="similarity">
    <text evidence="2">Belongs to the class IV-like SAM-binding methyltransferase superfamily. RNA methyltransferase TrmH family.</text>
</comment>
<dbReference type="InterPro" id="IPR029064">
    <property type="entry name" value="Ribosomal_eL30-like_sf"/>
</dbReference>
<evidence type="ECO:0000256" key="1">
    <source>
        <dbReference type="ARBA" id="ARBA00004173"/>
    </source>
</evidence>
<dbReference type="Gene3D" id="3.40.1280.10">
    <property type="match status" value="1"/>
</dbReference>
<evidence type="ECO:0000313" key="13">
    <source>
        <dbReference type="Proteomes" id="UP000009170"/>
    </source>
</evidence>
<proteinExistence type="inferred from homology"/>
<dbReference type="InterPro" id="IPR047182">
    <property type="entry name" value="MRM1"/>
</dbReference>
<keyword evidence="8" id="KW-0496">Mitochondrion</keyword>
<evidence type="ECO:0000256" key="4">
    <source>
        <dbReference type="ARBA" id="ARBA00022603"/>
    </source>
</evidence>
<evidence type="ECO:0000256" key="7">
    <source>
        <dbReference type="ARBA" id="ARBA00022946"/>
    </source>
</evidence>
<comment type="caution">
    <text evidence="12">The sequence shown here is derived from an EMBL/GenBank/DDBJ whole genome shotgun (WGS) entry which is preliminary data.</text>
</comment>
<dbReference type="PANTHER" id="PTHR46103:SF1">
    <property type="entry name" value="RRNA METHYLTRANSFERASE 1, MITOCHONDRIAL"/>
    <property type="match status" value="1"/>
</dbReference>
<dbReference type="SUPFAM" id="SSF75217">
    <property type="entry name" value="alpha/beta knot"/>
    <property type="match status" value="1"/>
</dbReference>
<evidence type="ECO:0000313" key="12">
    <source>
        <dbReference type="EMBL" id="CEG01835.1"/>
    </source>
</evidence>
<dbReference type="InParanoid" id="A0A096PB56"/>
<dbReference type="RefSeq" id="XP_003083382.2">
    <property type="nucleotide sequence ID" value="XM_003083334.2"/>
</dbReference>
<evidence type="ECO:0000256" key="10">
    <source>
        <dbReference type="SAM" id="MobiDB-lite"/>
    </source>
</evidence>
<dbReference type="Gene3D" id="3.30.1330.30">
    <property type="match status" value="1"/>
</dbReference>
<dbReference type="STRING" id="70448.A0A096PB56"/>
<feature type="compositionally biased region" description="Basic and acidic residues" evidence="10">
    <location>
        <begin position="54"/>
        <end position="78"/>
    </location>
</feature>
<keyword evidence="13" id="KW-1185">Reference proteome</keyword>
<keyword evidence="4 12" id="KW-0489">Methyltransferase</keyword>
<dbReference type="KEGG" id="ota:OT_ostta15g02320"/>
<dbReference type="CDD" id="cd18105">
    <property type="entry name" value="SpoU-like_MRM1"/>
    <property type="match status" value="1"/>
</dbReference>
<evidence type="ECO:0000256" key="8">
    <source>
        <dbReference type="ARBA" id="ARBA00023128"/>
    </source>
</evidence>
<keyword evidence="3" id="KW-0698">rRNA processing</keyword>
<name>A0A096PB56_OSTTA</name>
<dbReference type="GO" id="GO:0005739">
    <property type="term" value="C:mitochondrion"/>
    <property type="evidence" value="ECO:0007669"/>
    <property type="project" value="UniProtKB-SubCell"/>
</dbReference>
<keyword evidence="6" id="KW-0949">S-adenosyl-L-methionine</keyword>
<dbReference type="SUPFAM" id="SSF55315">
    <property type="entry name" value="L30e-like"/>
    <property type="match status" value="1"/>
</dbReference>
<reference evidence="13" key="1">
    <citation type="journal article" date="2006" name="Proc. Natl. Acad. Sci. U.S.A.">
        <title>Genome analysis of the smallest free-living eukaryote Ostreococcus tauri unveils many unique features.</title>
        <authorList>
            <person name="Derelle E."/>
            <person name="Ferraz C."/>
            <person name="Rombauts S."/>
            <person name="Rouze P."/>
            <person name="Worden A.Z."/>
            <person name="Robbens S."/>
            <person name="Partensky F."/>
            <person name="Degroeve S."/>
            <person name="Echeynie S."/>
            <person name="Cooke R."/>
            <person name="Saeys Y."/>
            <person name="Wuyts J."/>
            <person name="Jabbari K."/>
            <person name="Bowler C."/>
            <person name="Panaud O."/>
            <person name="Piegu B."/>
            <person name="Ball S.G."/>
            <person name="Ral J.-P."/>
            <person name="Bouget F.-Y."/>
            <person name="Piganeau G."/>
            <person name="De Baets B."/>
            <person name="Picard A."/>
            <person name="Delseny M."/>
            <person name="Demaille J."/>
            <person name="Van de Peer Y."/>
            <person name="Moreau H."/>
        </authorList>
    </citation>
    <scope>NUCLEOTIDE SEQUENCE [LARGE SCALE GENOMIC DNA]</scope>
    <source>
        <strain evidence="13">OTTH 0595 / CCAP 157/2 / RCC745</strain>
    </source>
</reference>
<feature type="compositionally biased region" description="Basic and acidic residues" evidence="10">
    <location>
        <begin position="32"/>
        <end position="46"/>
    </location>
</feature>
<comment type="subcellular location">
    <subcellularLocation>
        <location evidence="1">Mitochondrion</location>
    </subcellularLocation>
</comment>
<evidence type="ECO:0000256" key="3">
    <source>
        <dbReference type="ARBA" id="ARBA00022552"/>
    </source>
</evidence>
<dbReference type="InterPro" id="IPR001537">
    <property type="entry name" value="SpoU_MeTrfase"/>
</dbReference>
<dbReference type="OrthoDB" id="270651at2759"/>
<sequence length="351" mass="37895">MAIARVVADARSMRRPHARGRPHARARASWRMSDDDVRDDAPRADARATSTSERTGRTGWEGRRAREVAEDARRRGTATRYDRRAIRRERGDGPTIAEGLIGEMVYGTNPVLEALRQNRRTLFALYVQTGEGGGGHGTSEILRLAKELKVEVKSASKHDLNMACDNKPHQGVLLDAEALEIPTVEELPRWNGVGSPPVWLALDEVVDPQNLGAMLRSAHFLGVDGIVVCTKNSAPFNATVSKASAGAMEAQVVHRTGVMHRFLARARDDGWDVVGAAADPRAENIHAFEVAAPTVLVVGNEGVGIRTNVRRACNRLVSIPRGVSATDGVDSLNVSVAAGILIHALLASRTV</sequence>
<keyword evidence="7" id="KW-0809">Transit peptide</keyword>
<dbReference type="Pfam" id="PF00588">
    <property type="entry name" value="SpoU_methylase"/>
    <property type="match status" value="1"/>
</dbReference>
<evidence type="ECO:0000256" key="5">
    <source>
        <dbReference type="ARBA" id="ARBA00022679"/>
    </source>
</evidence>
<feature type="domain" description="RNA 2-O ribose methyltransferase substrate binding" evidence="11">
    <location>
        <begin position="104"/>
        <end position="182"/>
    </location>
</feature>
<keyword evidence="5" id="KW-0808">Transferase</keyword>
<dbReference type="EMBL" id="CAID01000015">
    <property type="protein sequence ID" value="CEG01835.1"/>
    <property type="molecule type" value="Genomic_DNA"/>
</dbReference>
<protein>
    <recommendedName>
        <fullName evidence="9">rRNA methyltransferase 1, mitochondrial</fullName>
    </recommendedName>
</protein>
<evidence type="ECO:0000256" key="6">
    <source>
        <dbReference type="ARBA" id="ARBA00022691"/>
    </source>
</evidence>
<gene>
    <name evidence="12" type="ORF">OT_ostta15g02320</name>
</gene>
<dbReference type="SMART" id="SM00967">
    <property type="entry name" value="SpoU_sub_bind"/>
    <property type="match status" value="1"/>
</dbReference>
<accession>A0A096PB56</accession>
<dbReference type="NCBIfam" id="TIGR00186">
    <property type="entry name" value="rRNA_methyl_3"/>
    <property type="match status" value="1"/>
</dbReference>
<dbReference type="Proteomes" id="UP000009170">
    <property type="component" value="Unassembled WGS sequence"/>
</dbReference>
<dbReference type="GeneID" id="9830761"/>
<feature type="region of interest" description="Disordered" evidence="10">
    <location>
        <begin position="8"/>
        <end position="78"/>
    </location>
</feature>
<dbReference type="InterPro" id="IPR029026">
    <property type="entry name" value="tRNA_m1G_MTases_N"/>
</dbReference>
<dbReference type="InterPro" id="IPR004441">
    <property type="entry name" value="rRNA_MeTrfase_TrmH"/>
</dbReference>
<dbReference type="Pfam" id="PF08032">
    <property type="entry name" value="SpoU_sub_bind"/>
    <property type="match status" value="1"/>
</dbReference>
<dbReference type="PANTHER" id="PTHR46103">
    <property type="entry name" value="RRNA METHYLTRANSFERASE 1, MITOCHONDRIAL"/>
    <property type="match status" value="1"/>
</dbReference>
<dbReference type="InterPro" id="IPR013123">
    <property type="entry name" value="SpoU_subst-bd"/>
</dbReference>
<dbReference type="InterPro" id="IPR047261">
    <property type="entry name" value="MRM1_MeTrfase_dom"/>
</dbReference>
<evidence type="ECO:0000256" key="2">
    <source>
        <dbReference type="ARBA" id="ARBA00007228"/>
    </source>
</evidence>
<reference evidence="12 13" key="2">
    <citation type="journal article" date="2014" name="BMC Genomics">
        <title>An improved genome of the model marine alga Ostreococcus tauri unfolds by assessing Illumina de novo assemblies.</title>
        <authorList>
            <person name="Blanc-Mathieu R."/>
            <person name="Verhelst B."/>
            <person name="Derelle E."/>
            <person name="Rombauts S."/>
            <person name="Bouget F.Y."/>
            <person name="Carre I."/>
            <person name="Chateau A."/>
            <person name="Eyre-Walker A."/>
            <person name="Grimsley N."/>
            <person name="Moreau H."/>
            <person name="Piegu B."/>
            <person name="Rivals E."/>
            <person name="Schackwitz W."/>
            <person name="Van de Peer Y."/>
            <person name="Piganeau G."/>
        </authorList>
    </citation>
    <scope>NUCLEOTIDE SEQUENCE [LARGE SCALE GENOMIC DNA]</scope>
    <source>
        <strain evidence="13">OTTH 0595 / CCAP 157/2 / RCC745</strain>
    </source>
</reference>